<proteinExistence type="predicted"/>
<dbReference type="Proteomes" id="UP000799754">
    <property type="component" value="Unassembled WGS sequence"/>
</dbReference>
<name>A0ACB6RLA6_9PLEO</name>
<gene>
    <name evidence="1" type="ORF">BU25DRAFT_217320</name>
</gene>
<reference evidence="1" key="1">
    <citation type="journal article" date="2020" name="Stud. Mycol.">
        <title>101 Dothideomycetes genomes: a test case for predicting lifestyles and emergence of pathogens.</title>
        <authorList>
            <person name="Haridas S."/>
            <person name="Albert R."/>
            <person name="Binder M."/>
            <person name="Bloem J."/>
            <person name="Labutti K."/>
            <person name="Salamov A."/>
            <person name="Andreopoulos B."/>
            <person name="Baker S."/>
            <person name="Barry K."/>
            <person name="Bills G."/>
            <person name="Bluhm B."/>
            <person name="Cannon C."/>
            <person name="Castanera R."/>
            <person name="Culley D."/>
            <person name="Daum C."/>
            <person name="Ezra D."/>
            <person name="Gonzalez J."/>
            <person name="Henrissat B."/>
            <person name="Kuo A."/>
            <person name="Liang C."/>
            <person name="Lipzen A."/>
            <person name="Lutzoni F."/>
            <person name="Magnuson J."/>
            <person name="Mondo S."/>
            <person name="Nolan M."/>
            <person name="Ohm R."/>
            <person name="Pangilinan J."/>
            <person name="Park H.-J."/>
            <person name="Ramirez L."/>
            <person name="Alfaro M."/>
            <person name="Sun H."/>
            <person name="Tritt A."/>
            <person name="Yoshinaga Y."/>
            <person name="Zwiers L.-H."/>
            <person name="Turgeon B."/>
            <person name="Goodwin S."/>
            <person name="Spatafora J."/>
            <person name="Crous P."/>
            <person name="Grigoriev I."/>
        </authorList>
    </citation>
    <scope>NUCLEOTIDE SEQUENCE</scope>
    <source>
        <strain evidence="1">CBS 525.71</strain>
    </source>
</reference>
<sequence>MSECSSQRLHDEIDHSHPRRSPHSPSLSPDRRTRKRRILKTTFGAPAWFWGKWMLEPCSVGISIVNSVMVGIDHSKVRNPPI</sequence>
<organism evidence="1 2">
    <name type="scientific">Macroventuria anomochaeta</name>
    <dbReference type="NCBI Taxonomy" id="301207"/>
    <lineage>
        <taxon>Eukaryota</taxon>
        <taxon>Fungi</taxon>
        <taxon>Dikarya</taxon>
        <taxon>Ascomycota</taxon>
        <taxon>Pezizomycotina</taxon>
        <taxon>Dothideomycetes</taxon>
        <taxon>Pleosporomycetidae</taxon>
        <taxon>Pleosporales</taxon>
        <taxon>Pleosporineae</taxon>
        <taxon>Didymellaceae</taxon>
        <taxon>Macroventuria</taxon>
    </lineage>
</organism>
<dbReference type="EMBL" id="MU006747">
    <property type="protein sequence ID" value="KAF2622180.1"/>
    <property type="molecule type" value="Genomic_DNA"/>
</dbReference>
<keyword evidence="2" id="KW-1185">Reference proteome</keyword>
<evidence type="ECO:0000313" key="2">
    <source>
        <dbReference type="Proteomes" id="UP000799754"/>
    </source>
</evidence>
<protein>
    <submittedName>
        <fullName evidence="1">Uncharacterized protein</fullName>
    </submittedName>
</protein>
<evidence type="ECO:0000313" key="1">
    <source>
        <dbReference type="EMBL" id="KAF2622180.1"/>
    </source>
</evidence>
<accession>A0ACB6RLA6</accession>
<comment type="caution">
    <text evidence="1">The sequence shown here is derived from an EMBL/GenBank/DDBJ whole genome shotgun (WGS) entry which is preliminary data.</text>
</comment>